<evidence type="ECO:0000313" key="3">
    <source>
        <dbReference type="EMBL" id="VTZ61092.1"/>
    </source>
</evidence>
<reference evidence="2" key="1">
    <citation type="submission" date="2017-04" db="EMBL/GenBank/DDBJ databases">
        <authorList>
            <person name="Porter S."/>
            <person name="Friesen M.L."/>
            <person name="Faber-Hammond J."/>
        </authorList>
    </citation>
    <scope>NUCLEOTIDE SEQUENCE</scope>
    <source>
        <strain evidence="2">Str16</strain>
    </source>
</reference>
<dbReference type="OMA" id="VPSFYWV"/>
<evidence type="ECO:0000256" key="1">
    <source>
        <dbReference type="SAM" id="Phobius"/>
    </source>
</evidence>
<gene>
    <name evidence="2" type="ORF">BMJ33_03515</name>
    <name evidence="3" type="ORF">EMEDMD4_240035</name>
</gene>
<dbReference type="GeneID" id="61612907"/>
<dbReference type="Proteomes" id="UP001190825">
    <property type="component" value="Unassembled WGS sequence"/>
</dbReference>
<reference evidence="2 4" key="2">
    <citation type="journal article" date="2018" name="FEMS Microbiol. Ecol.">
        <title>Co-invading symbiotic mutualists of Medicago polymorpha retain high ancestral diversity and contain diverse accessory genomes.</title>
        <authorList>
            <person name="Porter S.S."/>
            <person name="Faber-Hammond J.J."/>
            <person name="Friesen M.L."/>
        </authorList>
    </citation>
    <scope>NUCLEOTIDE SEQUENCE [LARGE SCALE GENOMIC DNA]</scope>
    <source>
        <strain evidence="2 4">Str16</strain>
    </source>
</reference>
<evidence type="ECO:0000313" key="2">
    <source>
        <dbReference type="EMBL" id="PLU07922.1"/>
    </source>
</evidence>
<reference evidence="3" key="3">
    <citation type="submission" date="2019-06" db="EMBL/GenBank/DDBJ databases">
        <authorList>
            <person name="Le Quere A."/>
            <person name="Colella S."/>
        </authorList>
    </citation>
    <scope>NUCLEOTIDE SEQUENCE</scope>
    <source>
        <strain evidence="3">EmedicaeMD41</strain>
    </source>
</reference>
<dbReference type="EMBL" id="NBUC01000034">
    <property type="protein sequence ID" value="PLU07922.1"/>
    <property type="molecule type" value="Genomic_DNA"/>
</dbReference>
<organism evidence="3">
    <name type="scientific">Sinorhizobium medicae</name>
    <dbReference type="NCBI Taxonomy" id="110321"/>
    <lineage>
        <taxon>Bacteria</taxon>
        <taxon>Pseudomonadati</taxon>
        <taxon>Pseudomonadota</taxon>
        <taxon>Alphaproteobacteria</taxon>
        <taxon>Hyphomicrobiales</taxon>
        <taxon>Rhizobiaceae</taxon>
        <taxon>Sinorhizobium/Ensifer group</taxon>
        <taxon>Sinorhizobium</taxon>
    </lineage>
</organism>
<dbReference type="EMBL" id="CABFNB010000089">
    <property type="protein sequence ID" value="VTZ61092.1"/>
    <property type="molecule type" value="Genomic_DNA"/>
</dbReference>
<dbReference type="Proteomes" id="UP000507954">
    <property type="component" value="Unassembled WGS sequence"/>
</dbReference>
<keyword evidence="1" id="KW-0472">Membrane</keyword>
<dbReference type="RefSeq" id="WP_011976131.1">
    <property type="nucleotide sequence ID" value="NZ_ATYC01000022.1"/>
</dbReference>
<sequence length="269" mass="29849">MTDEFETVSDAELHAFVDDLLSQSERARVESWLEKHPEKADEVHRWQAQAAALKQYFAPYARSDENDRALISARRTAERTGSRSSAFRLRRLAAVFLIFAAGAAAGVYASDLFAPDSRLAAAASEALPRQAESAFLIYTSEVRHPVEVGAGERDHLATWLGKRLDYALRIPDLSPLGFSLVGGRLIPVNGKAGAMLMYEDGTGGRLTVLLGRNTENRETSFRIASRGDVETFYWIDGEIGYAVTGEVPRDLLQKVADECYRQFENSERS</sequence>
<name>A0A508WUG5_9HYPH</name>
<keyword evidence="1" id="KW-1133">Transmembrane helix</keyword>
<protein>
    <submittedName>
        <fullName evidence="3">Putative transmembrane anti-sigma factor</fullName>
    </submittedName>
</protein>
<evidence type="ECO:0000313" key="4">
    <source>
        <dbReference type="Proteomes" id="UP001190825"/>
    </source>
</evidence>
<keyword evidence="1 3" id="KW-0812">Transmembrane</keyword>
<proteinExistence type="predicted"/>
<accession>A0A508WUG5</accession>
<dbReference type="AlphaFoldDB" id="A0A508WUG5"/>
<keyword evidence="4" id="KW-1185">Reference proteome</keyword>
<feature type="transmembrane region" description="Helical" evidence="1">
    <location>
        <begin position="92"/>
        <end position="109"/>
    </location>
</feature>